<evidence type="ECO:0000259" key="1">
    <source>
        <dbReference type="Pfam" id="PF13679"/>
    </source>
</evidence>
<dbReference type="Gene3D" id="3.40.50.150">
    <property type="entry name" value="Vaccinia Virus protein VP39"/>
    <property type="match status" value="1"/>
</dbReference>
<dbReference type="GO" id="GO:0005737">
    <property type="term" value="C:cytoplasm"/>
    <property type="evidence" value="ECO:0007669"/>
    <property type="project" value="TreeGrafter"/>
</dbReference>
<dbReference type="PANTHER" id="PTHR13369">
    <property type="match status" value="1"/>
</dbReference>
<dbReference type="Proteomes" id="UP000317178">
    <property type="component" value="Chromosome"/>
</dbReference>
<dbReference type="InterPro" id="IPR025714">
    <property type="entry name" value="Methyltranfer_dom"/>
</dbReference>
<dbReference type="AlphaFoldDB" id="A0A518CGH3"/>
<accession>A0A518CGH3</accession>
<evidence type="ECO:0000313" key="2">
    <source>
        <dbReference type="EMBL" id="QDU78321.1"/>
    </source>
</evidence>
<reference evidence="2 3" key="1">
    <citation type="submission" date="2019-02" db="EMBL/GenBank/DDBJ databases">
        <title>Deep-cultivation of Planctomycetes and their phenomic and genomic characterization uncovers novel biology.</title>
        <authorList>
            <person name="Wiegand S."/>
            <person name="Jogler M."/>
            <person name="Boedeker C."/>
            <person name="Pinto D."/>
            <person name="Vollmers J."/>
            <person name="Rivas-Marin E."/>
            <person name="Kohn T."/>
            <person name="Peeters S.H."/>
            <person name="Heuer A."/>
            <person name="Rast P."/>
            <person name="Oberbeckmann S."/>
            <person name="Bunk B."/>
            <person name="Jeske O."/>
            <person name="Meyerdierks A."/>
            <person name="Storesund J.E."/>
            <person name="Kallscheuer N."/>
            <person name="Luecker S."/>
            <person name="Lage O.M."/>
            <person name="Pohl T."/>
            <person name="Merkel B.J."/>
            <person name="Hornburger P."/>
            <person name="Mueller R.-W."/>
            <person name="Bruemmer F."/>
            <person name="Labrenz M."/>
            <person name="Spormann A.M."/>
            <person name="Op den Camp H."/>
            <person name="Overmann J."/>
            <person name="Amann R."/>
            <person name="Jetten M.S.M."/>
            <person name="Mascher T."/>
            <person name="Medema M.H."/>
            <person name="Devos D.P."/>
            <person name="Kaster A.-K."/>
            <person name="Ovreas L."/>
            <person name="Rohde M."/>
            <person name="Galperin M.Y."/>
            <person name="Jogler C."/>
        </authorList>
    </citation>
    <scope>NUCLEOTIDE SEQUENCE [LARGE SCALE GENOMIC DNA]</scope>
    <source>
        <strain evidence="2 3">Pla110</strain>
    </source>
</reference>
<dbReference type="EMBL" id="CP036281">
    <property type="protein sequence ID" value="QDU78321.1"/>
    <property type="molecule type" value="Genomic_DNA"/>
</dbReference>
<dbReference type="OrthoDB" id="5502211at2"/>
<dbReference type="SUPFAM" id="SSF53335">
    <property type="entry name" value="S-adenosyl-L-methionine-dependent methyltransferases"/>
    <property type="match status" value="1"/>
</dbReference>
<protein>
    <recommendedName>
        <fullName evidence="1">Methyltransferase domain-containing protein</fullName>
    </recommendedName>
</protein>
<proteinExistence type="predicted"/>
<sequence length="394" mass="44935">MAADELWTRLQEALEAEACSLIVLSRPRDKQVAEATKISIRPVELKEGLQYQFTKRVNGQEFHENFDREATYKQIELFFPETYGDCHLYTRDYDLTARVQKGNKLRIKKKSASQAPKEEISHNRAKQYLIPEGVPCPFLQEIGVMTPEGKVKASRYNKFRQINRFLELIDDVVPALPKSGQLQIVDFGCGKSYLTFALHHLLTGIQSREVNIVGLDRRQDVISTCSRIAGQLDCSGLEFQKGDIQHYLPETQIDMAVSLHACDTATDEVLAQAIAWKAKVILAVPCCQHEVFSLLPKDHLHALTQHGILKERYASLVTDALRAKLLEAAGYQVQIVEFIDMEHTAKNLLIRAVKVERQPRVLTRRFEEFQAFRQELGLPELTLERLLKAKLINL</sequence>
<dbReference type="PANTHER" id="PTHR13369:SF3">
    <property type="entry name" value="METHYLTRANSFERASE DOMAIN-CONTAINING PROTEIN"/>
    <property type="match status" value="1"/>
</dbReference>
<name>A0A518CGH3_9PLAN</name>
<gene>
    <name evidence="2" type="ORF">Pla110_00220</name>
</gene>
<organism evidence="2 3">
    <name type="scientific">Polystyrenella longa</name>
    <dbReference type="NCBI Taxonomy" id="2528007"/>
    <lineage>
        <taxon>Bacteria</taxon>
        <taxon>Pseudomonadati</taxon>
        <taxon>Planctomycetota</taxon>
        <taxon>Planctomycetia</taxon>
        <taxon>Planctomycetales</taxon>
        <taxon>Planctomycetaceae</taxon>
        <taxon>Polystyrenella</taxon>
    </lineage>
</organism>
<evidence type="ECO:0000313" key="3">
    <source>
        <dbReference type="Proteomes" id="UP000317178"/>
    </source>
</evidence>
<dbReference type="KEGG" id="plon:Pla110_00220"/>
<dbReference type="Pfam" id="PF13679">
    <property type="entry name" value="Methyltransf_32"/>
    <property type="match status" value="1"/>
</dbReference>
<feature type="domain" description="Methyltransferase" evidence="1">
    <location>
        <begin position="158"/>
        <end position="291"/>
    </location>
</feature>
<keyword evidence="3" id="KW-1185">Reference proteome</keyword>
<dbReference type="RefSeq" id="WP_144991972.1">
    <property type="nucleotide sequence ID" value="NZ_CP036281.1"/>
</dbReference>
<dbReference type="InterPro" id="IPR029063">
    <property type="entry name" value="SAM-dependent_MTases_sf"/>
</dbReference>